<dbReference type="Proteomes" id="UP001281761">
    <property type="component" value="Unassembled WGS sequence"/>
</dbReference>
<evidence type="ECO:0000313" key="3">
    <source>
        <dbReference type="Proteomes" id="UP001281761"/>
    </source>
</evidence>
<evidence type="ECO:0000313" key="2">
    <source>
        <dbReference type="EMBL" id="KAK2948067.1"/>
    </source>
</evidence>
<name>A0ABQ9X7X8_9EUKA</name>
<accession>A0ABQ9X7X8</accession>
<comment type="caution">
    <text evidence="2">The sequence shown here is derived from an EMBL/GenBank/DDBJ whole genome shotgun (WGS) entry which is preliminary data.</text>
</comment>
<dbReference type="EMBL" id="JARBJD010000185">
    <property type="protein sequence ID" value="KAK2948067.1"/>
    <property type="molecule type" value="Genomic_DNA"/>
</dbReference>
<sequence>MPPTLDSQTILDLKEENTQLINAITALRRQHKEEEERLILILKELKLHLSDLPIWVGTKSLQTYDSDAHALTPTTLKQIVPLKKNDSWRSAFTFPIYEGEWELKIQIIENDIYYVMLGFLKHPLPLNAVQDQDGNYPNGTGGDFFLWSGRLWQGGREFKPEGTNKACVEIGQTAAIRVNMSTRVAKLFVDGEEQPGIFTNLPSPLCLEITTGSTEANEHIEVKWFKRLH</sequence>
<keyword evidence="3" id="KW-1185">Reference proteome</keyword>
<organism evidence="2 3">
    <name type="scientific">Blattamonas nauphoetae</name>
    <dbReference type="NCBI Taxonomy" id="2049346"/>
    <lineage>
        <taxon>Eukaryota</taxon>
        <taxon>Metamonada</taxon>
        <taxon>Preaxostyla</taxon>
        <taxon>Oxymonadida</taxon>
        <taxon>Blattamonas</taxon>
    </lineage>
</organism>
<protein>
    <submittedName>
        <fullName evidence="2">Uncharacterized protein</fullName>
    </submittedName>
</protein>
<evidence type="ECO:0000256" key="1">
    <source>
        <dbReference type="SAM" id="Coils"/>
    </source>
</evidence>
<reference evidence="2 3" key="1">
    <citation type="journal article" date="2022" name="bioRxiv">
        <title>Genomics of Preaxostyla Flagellates Illuminates Evolutionary Transitions and the Path Towards Mitochondrial Loss.</title>
        <authorList>
            <person name="Novak L.V.F."/>
            <person name="Treitli S.C."/>
            <person name="Pyrih J."/>
            <person name="Halakuc P."/>
            <person name="Pipaliya S.V."/>
            <person name="Vacek V."/>
            <person name="Brzon O."/>
            <person name="Soukal P."/>
            <person name="Eme L."/>
            <person name="Dacks J.B."/>
            <person name="Karnkowska A."/>
            <person name="Elias M."/>
            <person name="Hampl V."/>
        </authorList>
    </citation>
    <scope>NUCLEOTIDE SEQUENCE [LARGE SCALE GENOMIC DNA]</scope>
    <source>
        <strain evidence="2">NAU3</strain>
        <tissue evidence="2">Gut</tissue>
    </source>
</reference>
<keyword evidence="1" id="KW-0175">Coiled coil</keyword>
<proteinExistence type="predicted"/>
<feature type="coiled-coil region" evidence="1">
    <location>
        <begin position="10"/>
        <end position="44"/>
    </location>
</feature>
<gene>
    <name evidence="2" type="ORF">BLNAU_17014</name>
</gene>